<dbReference type="PANTHER" id="PTHR45703:SF36">
    <property type="entry name" value="DYNEIN HEAVY CHAIN, CYTOPLASMIC"/>
    <property type="match status" value="1"/>
</dbReference>
<evidence type="ECO:0000313" key="3">
    <source>
        <dbReference type="Proteomes" id="UP000002729"/>
    </source>
</evidence>
<dbReference type="SMART" id="SM00382">
    <property type="entry name" value="AAA"/>
    <property type="match status" value="1"/>
</dbReference>
<dbReference type="Gene3D" id="3.40.50.300">
    <property type="entry name" value="P-loop containing nucleotide triphosphate hydrolases"/>
    <property type="match status" value="1"/>
</dbReference>
<feature type="domain" description="AAA+ ATPase" evidence="1">
    <location>
        <begin position="22"/>
        <end position="160"/>
    </location>
</feature>
<dbReference type="FunFam" id="3.40.50.300:FF:000071">
    <property type="entry name" value="Cytoplasmic dynein heavy chain 1"/>
    <property type="match status" value="1"/>
</dbReference>
<keyword evidence="3" id="KW-1185">Reference proteome</keyword>
<dbReference type="InterPro" id="IPR035699">
    <property type="entry name" value="AAA_6"/>
</dbReference>
<dbReference type="InterPro" id="IPR043157">
    <property type="entry name" value="Dynein_AAA1S"/>
</dbReference>
<feature type="non-terminal residue" evidence="2">
    <location>
        <position position="1"/>
    </location>
</feature>
<dbReference type="GO" id="GO:0045505">
    <property type="term" value="F:dynein intermediate chain binding"/>
    <property type="evidence" value="ECO:0007669"/>
    <property type="project" value="InterPro"/>
</dbReference>
<dbReference type="GO" id="GO:0007018">
    <property type="term" value="P:microtubule-based movement"/>
    <property type="evidence" value="ECO:0007669"/>
    <property type="project" value="InterPro"/>
</dbReference>
<protein>
    <recommendedName>
        <fullName evidence="1">AAA+ ATPase domain-containing protein</fullName>
    </recommendedName>
</protein>
<dbReference type="GeneID" id="20224961"/>
<dbReference type="Gene3D" id="1.10.8.710">
    <property type="match status" value="1"/>
</dbReference>
<dbReference type="GO" id="GO:0005524">
    <property type="term" value="F:ATP binding"/>
    <property type="evidence" value="ECO:0007669"/>
    <property type="project" value="InterPro"/>
</dbReference>
<dbReference type="SUPFAM" id="SSF52540">
    <property type="entry name" value="P-loop containing nucleoside triphosphate hydrolases"/>
    <property type="match status" value="1"/>
</dbReference>
<gene>
    <name evidence="2" type="ORF">AURANDRAFT_6471</name>
</gene>
<dbReference type="OrthoDB" id="424310at2759"/>
<dbReference type="KEGG" id="aaf:AURANDRAFT_6471"/>
<organism evidence="3">
    <name type="scientific">Aureococcus anophagefferens</name>
    <name type="common">Harmful bloom alga</name>
    <dbReference type="NCBI Taxonomy" id="44056"/>
    <lineage>
        <taxon>Eukaryota</taxon>
        <taxon>Sar</taxon>
        <taxon>Stramenopiles</taxon>
        <taxon>Ochrophyta</taxon>
        <taxon>Pelagophyceae</taxon>
        <taxon>Pelagomonadales</taxon>
        <taxon>Pelagomonadaceae</taxon>
        <taxon>Aureococcus</taxon>
    </lineage>
</organism>
<dbReference type="InterPro" id="IPR003593">
    <property type="entry name" value="AAA+_ATPase"/>
</dbReference>
<dbReference type="InterPro" id="IPR027417">
    <property type="entry name" value="P-loop_NTPase"/>
</dbReference>
<feature type="non-terminal residue" evidence="2">
    <location>
        <position position="208"/>
    </location>
</feature>
<dbReference type="InParanoid" id="F0YI01"/>
<name>F0YI01_AURAN</name>
<evidence type="ECO:0000313" key="2">
    <source>
        <dbReference type="EMBL" id="EGB05328.1"/>
    </source>
</evidence>
<evidence type="ECO:0000259" key="1">
    <source>
        <dbReference type="SMART" id="SM00382"/>
    </source>
</evidence>
<dbReference type="Pfam" id="PF12774">
    <property type="entry name" value="AAA_6"/>
    <property type="match status" value="1"/>
</dbReference>
<dbReference type="InterPro" id="IPR026983">
    <property type="entry name" value="DHC"/>
</dbReference>
<dbReference type="EMBL" id="GL833142">
    <property type="protein sequence ID" value="EGB05328.1"/>
    <property type="molecule type" value="Genomic_DNA"/>
</dbReference>
<dbReference type="RefSeq" id="XP_009039976.1">
    <property type="nucleotide sequence ID" value="XM_009041728.1"/>
</dbReference>
<accession>F0YI01</accession>
<dbReference type="GO" id="GO:0030286">
    <property type="term" value="C:dynein complex"/>
    <property type="evidence" value="ECO:0007669"/>
    <property type="project" value="InterPro"/>
</dbReference>
<dbReference type="OMA" id="QMKMETF"/>
<dbReference type="GO" id="GO:0051959">
    <property type="term" value="F:dynein light intermediate chain binding"/>
    <property type="evidence" value="ECO:0007669"/>
    <property type="project" value="InterPro"/>
</dbReference>
<proteinExistence type="predicted"/>
<reference evidence="2 3" key="1">
    <citation type="journal article" date="2011" name="Proc. Natl. Acad. Sci. U.S.A.">
        <title>Niche of harmful alga Aureococcus anophagefferens revealed through ecogenomics.</title>
        <authorList>
            <person name="Gobler C.J."/>
            <person name="Berry D.L."/>
            <person name="Dyhrman S.T."/>
            <person name="Wilhelm S.W."/>
            <person name="Salamov A."/>
            <person name="Lobanov A.V."/>
            <person name="Zhang Y."/>
            <person name="Collier J.L."/>
            <person name="Wurch L.L."/>
            <person name="Kustka A.B."/>
            <person name="Dill B.D."/>
            <person name="Shah M."/>
            <person name="VerBerkmoes N.C."/>
            <person name="Kuo A."/>
            <person name="Terry A."/>
            <person name="Pangilinan J."/>
            <person name="Lindquist E.A."/>
            <person name="Lucas S."/>
            <person name="Paulsen I.T."/>
            <person name="Hattenrath-Lehmann T.K."/>
            <person name="Talmage S.C."/>
            <person name="Walker E.A."/>
            <person name="Koch F."/>
            <person name="Burson A.M."/>
            <person name="Marcoval M.A."/>
            <person name="Tang Y.Z."/>
            <person name="Lecleir G.R."/>
            <person name="Coyne K.J."/>
            <person name="Berg G.M."/>
            <person name="Bertrand E.M."/>
            <person name="Saito M.A."/>
            <person name="Gladyshev V.N."/>
            <person name="Grigoriev I.V."/>
        </authorList>
    </citation>
    <scope>NUCLEOTIDE SEQUENCE [LARGE SCALE GENOMIC DNA]</scope>
    <source>
        <strain evidence="3">CCMP 1984</strain>
    </source>
</reference>
<dbReference type="Proteomes" id="UP000002729">
    <property type="component" value="Unassembled WGS sequence"/>
</dbReference>
<dbReference type="AlphaFoldDB" id="F0YI01"/>
<sequence>VRTALTDRCFETMAAALKQRLGGNPVGPAGTGKTESVRALGSNLGRHVVVFNCDEAFDLGAMGRLLKGLCRSGAWGCFDEFNRLDEGMLSAVSEQLEAIQNALLARNACVDFGGPRGDGVPLRPTTGVFVTMNPGYAGRSPLPENLKQLFRTVAMVRPDSRAIATTALYAKGFEAGAAGRLARGLVSLLELCATKLSSQSHYEWGLRA</sequence>
<dbReference type="eggNOG" id="KOG3595">
    <property type="taxonomic scope" value="Eukaryota"/>
</dbReference>
<dbReference type="PANTHER" id="PTHR45703">
    <property type="entry name" value="DYNEIN HEAVY CHAIN"/>
    <property type="match status" value="1"/>
</dbReference>